<dbReference type="GO" id="GO:0050660">
    <property type="term" value="F:flavin adenine dinucleotide binding"/>
    <property type="evidence" value="ECO:0007669"/>
    <property type="project" value="InterPro"/>
</dbReference>
<keyword evidence="5" id="KW-0560">Oxidoreductase</keyword>
<keyword evidence="2" id="KW-0285">Flavoprotein</keyword>
<dbReference type="InterPro" id="IPR000960">
    <property type="entry name" value="Flavin_mOase"/>
</dbReference>
<accession>A0A286HL59</accession>
<dbReference type="PANTHER" id="PTHR23023">
    <property type="entry name" value="DIMETHYLANILINE MONOOXYGENASE"/>
    <property type="match status" value="1"/>
</dbReference>
<name>A0A286HL59_9HYPH</name>
<dbReference type="GO" id="GO:0034899">
    <property type="term" value="F:trimethylamine monooxygenase activity"/>
    <property type="evidence" value="ECO:0007669"/>
    <property type="project" value="UniProtKB-EC"/>
</dbReference>
<evidence type="ECO:0000256" key="5">
    <source>
        <dbReference type="ARBA" id="ARBA00023002"/>
    </source>
</evidence>
<dbReference type="PRINTS" id="PR00370">
    <property type="entry name" value="FMOXYGENASE"/>
</dbReference>
<evidence type="ECO:0000256" key="1">
    <source>
        <dbReference type="ARBA" id="ARBA00009183"/>
    </source>
</evidence>
<dbReference type="InterPro" id="IPR050346">
    <property type="entry name" value="FMO-like"/>
</dbReference>
<gene>
    <name evidence="8" type="ORF">SAMN05877838_0263</name>
</gene>
<evidence type="ECO:0000256" key="3">
    <source>
        <dbReference type="ARBA" id="ARBA00022827"/>
    </source>
</evidence>
<dbReference type="Pfam" id="PF00743">
    <property type="entry name" value="FMO-like"/>
    <property type="match status" value="1"/>
</dbReference>
<dbReference type="EMBL" id="OCPC01000001">
    <property type="protein sequence ID" value="SOE08540.1"/>
    <property type="molecule type" value="Genomic_DNA"/>
</dbReference>
<reference evidence="9" key="1">
    <citation type="submission" date="2017-08" db="EMBL/GenBank/DDBJ databases">
        <authorList>
            <person name="Varghese N."/>
            <person name="Submissions S."/>
        </authorList>
    </citation>
    <scope>NUCLEOTIDE SEQUENCE [LARGE SCALE GENOMIC DNA]</scope>
    <source>
        <strain evidence="9">KCTC 23107</strain>
    </source>
</reference>
<dbReference type="GO" id="GO:0004499">
    <property type="term" value="F:N,N-dimethylaniline monooxygenase activity"/>
    <property type="evidence" value="ECO:0007669"/>
    <property type="project" value="InterPro"/>
</dbReference>
<evidence type="ECO:0000313" key="8">
    <source>
        <dbReference type="EMBL" id="SOE08540.1"/>
    </source>
</evidence>
<keyword evidence="9" id="KW-1185">Reference proteome</keyword>
<dbReference type="AlphaFoldDB" id="A0A286HL59"/>
<dbReference type="SUPFAM" id="SSF51905">
    <property type="entry name" value="FAD/NAD(P)-binding domain"/>
    <property type="match status" value="2"/>
</dbReference>
<keyword evidence="3" id="KW-0274">FAD</keyword>
<dbReference type="EC" id="1.14.13.148" evidence="6"/>
<dbReference type="Gene3D" id="3.50.50.60">
    <property type="entry name" value="FAD/NAD(P)-binding domain"/>
    <property type="match status" value="1"/>
</dbReference>
<protein>
    <recommendedName>
        <fullName evidence="7">Trimethylamine monooxygenase</fullName>
        <ecNumber evidence="6">1.14.13.148</ecNumber>
    </recommendedName>
</protein>
<dbReference type="Proteomes" id="UP000219465">
    <property type="component" value="Unassembled WGS sequence"/>
</dbReference>
<dbReference type="RefSeq" id="WP_179758909.1">
    <property type="nucleotide sequence ID" value="NZ_OCPC01000001.1"/>
</dbReference>
<evidence type="ECO:0000256" key="6">
    <source>
        <dbReference type="ARBA" id="ARBA00034528"/>
    </source>
</evidence>
<proteinExistence type="inferred from homology"/>
<dbReference type="PIRSF" id="PIRSF000332">
    <property type="entry name" value="FMO"/>
    <property type="match status" value="1"/>
</dbReference>
<evidence type="ECO:0000256" key="2">
    <source>
        <dbReference type="ARBA" id="ARBA00022630"/>
    </source>
</evidence>
<evidence type="ECO:0000313" key="9">
    <source>
        <dbReference type="Proteomes" id="UP000219465"/>
    </source>
</evidence>
<evidence type="ECO:0000256" key="4">
    <source>
        <dbReference type="ARBA" id="ARBA00022857"/>
    </source>
</evidence>
<dbReference type="GO" id="GO:0050661">
    <property type="term" value="F:NADP binding"/>
    <property type="evidence" value="ECO:0007669"/>
    <property type="project" value="InterPro"/>
</dbReference>
<sequence length="444" mass="48931">MNRLDHVRVCIVGAGPTGLTTIKNLVAAGVTDIICHEMQGETGGIWAFSEDPDRASVYDSAHTISSKRYSQFPDFPMPDCYPDYPSNRQILDYMRSYEAHFGLSRYIRLNSRVSGVKRRSDGVWEISLETADGTCLQTANYLIVCSGHHRDPSVPDIAADFTGEQLHAGRYKKAEGFAGKKVLVVGGGNSACDIAAAVSRVTDGVELSIRSPQVIVPKLFGGRPIDRQFAKLSKPSLRWVRDLGLRFGVSLLVGRYADYGLQQPRGRVLSHHPTLNTDILDRIRHGKVTPRRGISGIEGRTVKFDDGASAEFDVIIWATGYRLGAPFLEGVCPDWSEAAQVPLYLKMMMADLPKLFFVGLIQPVGCIWVLADLQAKLAAAEISGAWKRPDNMAALIERDNRRDARRYKASPRHAVQVEVHEYTEQLKAALRAGRVRAGAGAARQ</sequence>
<evidence type="ECO:0000256" key="7">
    <source>
        <dbReference type="ARBA" id="ARBA00035159"/>
    </source>
</evidence>
<keyword evidence="4" id="KW-0521">NADP</keyword>
<dbReference type="InterPro" id="IPR036188">
    <property type="entry name" value="FAD/NAD-bd_sf"/>
</dbReference>
<dbReference type="InterPro" id="IPR020946">
    <property type="entry name" value="Flavin_mOase-like"/>
</dbReference>
<comment type="similarity">
    <text evidence="1">Belongs to the FMO family.</text>
</comment>
<organism evidence="8 9">
    <name type="scientific">Hoeflea halophila</name>
    <dbReference type="NCBI Taxonomy" id="714899"/>
    <lineage>
        <taxon>Bacteria</taxon>
        <taxon>Pseudomonadati</taxon>
        <taxon>Pseudomonadota</taxon>
        <taxon>Alphaproteobacteria</taxon>
        <taxon>Hyphomicrobiales</taxon>
        <taxon>Rhizobiaceae</taxon>
        <taxon>Hoeflea</taxon>
    </lineage>
</organism>